<dbReference type="AlphaFoldDB" id="A0A8C9FQ11"/>
<sequence length="84" mass="9377">MPESRPGRHRTMAATAAEQEQQQFYLLLGNLLSPDNAVRKQAEVTVPPQTCLEPCWNLLDPPRLRALPVWVLKASKKGEMAQGP</sequence>
<name>A0A8C9FQ11_PAVCR</name>
<reference evidence="1" key="2">
    <citation type="submission" date="2025-09" db="UniProtKB">
        <authorList>
            <consortium name="Ensembl"/>
        </authorList>
    </citation>
    <scope>IDENTIFICATION</scope>
</reference>
<dbReference type="Ensembl" id="ENSPSTT00000020142.1">
    <property type="protein sequence ID" value="ENSPSTP00000019225.1"/>
    <property type="gene ID" value="ENSPSTG00000013881.1"/>
</dbReference>
<reference evidence="1" key="1">
    <citation type="submission" date="2025-08" db="UniProtKB">
        <authorList>
            <consortium name="Ensembl"/>
        </authorList>
    </citation>
    <scope>IDENTIFICATION</scope>
</reference>
<evidence type="ECO:0000313" key="1">
    <source>
        <dbReference type="Ensembl" id="ENSPSTP00000019225.1"/>
    </source>
</evidence>
<keyword evidence="2" id="KW-1185">Reference proteome</keyword>
<organism evidence="1 2">
    <name type="scientific">Pavo cristatus</name>
    <name type="common">Indian peafowl</name>
    <name type="synonym">Blue peafowl</name>
    <dbReference type="NCBI Taxonomy" id="9049"/>
    <lineage>
        <taxon>Eukaryota</taxon>
        <taxon>Metazoa</taxon>
        <taxon>Chordata</taxon>
        <taxon>Craniata</taxon>
        <taxon>Vertebrata</taxon>
        <taxon>Euteleostomi</taxon>
        <taxon>Archelosauria</taxon>
        <taxon>Archosauria</taxon>
        <taxon>Dinosauria</taxon>
        <taxon>Saurischia</taxon>
        <taxon>Theropoda</taxon>
        <taxon>Coelurosauria</taxon>
        <taxon>Aves</taxon>
        <taxon>Neognathae</taxon>
        <taxon>Galloanserae</taxon>
        <taxon>Galliformes</taxon>
        <taxon>Phasianidae</taxon>
        <taxon>Phasianinae</taxon>
        <taxon>Pavo</taxon>
    </lineage>
</organism>
<proteinExistence type="predicted"/>
<evidence type="ECO:0000313" key="2">
    <source>
        <dbReference type="Proteomes" id="UP000694428"/>
    </source>
</evidence>
<protein>
    <submittedName>
        <fullName evidence="1">Uncharacterized protein</fullName>
    </submittedName>
</protein>
<accession>A0A8C9FQ11</accession>
<dbReference type="Proteomes" id="UP000694428">
    <property type="component" value="Unplaced"/>
</dbReference>